<dbReference type="Proteomes" id="UP000034502">
    <property type="component" value="Unassembled WGS sequence"/>
</dbReference>
<sequence length="170" mass="17963">MNKLKGFTFIELILYIAIISTVLGSVIPFAISVIQGSAKSEIRDQVNTSASLISAFISSRIKNATGINLTGSNFGTNLAADPSARFTLDITGAGTPLVFSVLDGSLMLSRSGGAPVNLNSSGTRVTELIFTDNSSENISFSLTLTDNSSSTRQEYQSSINIVSSSQLRSR</sequence>
<dbReference type="InterPro" id="IPR012902">
    <property type="entry name" value="N_methyl_site"/>
</dbReference>
<evidence type="ECO:0000313" key="2">
    <source>
        <dbReference type="EMBL" id="KKU63276.1"/>
    </source>
</evidence>
<name>A0A0G1S1N1_9BACT</name>
<dbReference type="InterPro" id="IPR045584">
    <property type="entry name" value="Pilin-like"/>
</dbReference>
<comment type="caution">
    <text evidence="2">The sequence shown here is derived from an EMBL/GenBank/DDBJ whole genome shotgun (WGS) entry which is preliminary data.</text>
</comment>
<dbReference type="STRING" id="1618364.UX86_C0028G0002"/>
<dbReference type="Pfam" id="PF07963">
    <property type="entry name" value="N_methyl"/>
    <property type="match status" value="1"/>
</dbReference>
<evidence type="ECO:0000313" key="3">
    <source>
        <dbReference type="Proteomes" id="UP000034502"/>
    </source>
</evidence>
<gene>
    <name evidence="2" type="ORF">UX86_C0028G0002</name>
</gene>
<dbReference type="SUPFAM" id="SSF54523">
    <property type="entry name" value="Pili subunits"/>
    <property type="match status" value="1"/>
</dbReference>
<feature type="transmembrane region" description="Helical" evidence="1">
    <location>
        <begin position="12"/>
        <end position="34"/>
    </location>
</feature>
<reference evidence="2 3" key="1">
    <citation type="journal article" date="2015" name="Nature">
        <title>rRNA introns, odd ribosomes, and small enigmatic genomes across a large radiation of phyla.</title>
        <authorList>
            <person name="Brown C.T."/>
            <person name="Hug L.A."/>
            <person name="Thomas B.C."/>
            <person name="Sharon I."/>
            <person name="Castelle C.J."/>
            <person name="Singh A."/>
            <person name="Wilkins M.J."/>
            <person name="Williams K.H."/>
            <person name="Banfield J.F."/>
        </authorList>
    </citation>
    <scope>NUCLEOTIDE SEQUENCE [LARGE SCALE GENOMIC DNA]</scope>
</reference>
<keyword evidence="1" id="KW-1133">Transmembrane helix</keyword>
<keyword evidence="1" id="KW-0472">Membrane</keyword>
<evidence type="ECO:0000256" key="1">
    <source>
        <dbReference type="SAM" id="Phobius"/>
    </source>
</evidence>
<accession>A0A0G1S1N1</accession>
<dbReference type="EMBL" id="LCNU01000028">
    <property type="protein sequence ID" value="KKU63276.1"/>
    <property type="molecule type" value="Genomic_DNA"/>
</dbReference>
<protein>
    <submittedName>
        <fullName evidence="2">Uncharacterized protein</fullName>
    </submittedName>
</protein>
<keyword evidence="1" id="KW-0812">Transmembrane</keyword>
<dbReference type="AlphaFoldDB" id="A0A0G1S1N1"/>
<proteinExistence type="predicted"/>
<organism evidence="2 3">
    <name type="scientific">Candidatus Amesbacteria bacterium GW2011_GWC1_47_15</name>
    <dbReference type="NCBI Taxonomy" id="1618364"/>
    <lineage>
        <taxon>Bacteria</taxon>
        <taxon>Candidatus Amesiibacteriota</taxon>
    </lineage>
</organism>